<evidence type="ECO:0000313" key="4">
    <source>
        <dbReference type="Proteomes" id="UP000280792"/>
    </source>
</evidence>
<dbReference type="RefSeq" id="WP_125017487.1">
    <property type="nucleotide sequence ID" value="NZ_QWEZ01000002.1"/>
</dbReference>
<dbReference type="AlphaFoldDB" id="A0A3P3VK62"/>
<feature type="domain" description="AAA+ ATPase" evidence="2">
    <location>
        <begin position="42"/>
        <end position="167"/>
    </location>
</feature>
<dbReference type="SMART" id="SM00382">
    <property type="entry name" value="AAA"/>
    <property type="match status" value="1"/>
</dbReference>
<gene>
    <name evidence="3" type="ORF">D0544_14850</name>
</gene>
<accession>A0A3P3VK62</accession>
<dbReference type="InterPro" id="IPR052026">
    <property type="entry name" value="ExeA_AAA_ATPase_DNA-bind"/>
</dbReference>
<dbReference type="InterPro" id="IPR049945">
    <property type="entry name" value="AAA_22"/>
</dbReference>
<dbReference type="EMBL" id="QWEZ01000002">
    <property type="protein sequence ID" value="RRJ83115.1"/>
    <property type="molecule type" value="Genomic_DNA"/>
</dbReference>
<proteinExistence type="predicted"/>
<feature type="transmembrane region" description="Helical" evidence="1">
    <location>
        <begin position="277"/>
        <end position="296"/>
    </location>
</feature>
<comment type="caution">
    <text evidence="3">The sequence shown here is derived from an EMBL/GenBank/DDBJ whole genome shotgun (WGS) entry which is preliminary data.</text>
</comment>
<dbReference type="InterPro" id="IPR003593">
    <property type="entry name" value="AAA+_ATPase"/>
</dbReference>
<dbReference type="SUPFAM" id="SSF52540">
    <property type="entry name" value="P-loop containing nucleoside triphosphate hydrolases"/>
    <property type="match status" value="1"/>
</dbReference>
<keyword evidence="1" id="KW-1133">Transmembrane helix</keyword>
<protein>
    <submittedName>
        <fullName evidence="3">AAA family ATPase</fullName>
    </submittedName>
</protein>
<dbReference type="Pfam" id="PF13401">
    <property type="entry name" value="AAA_22"/>
    <property type="match status" value="1"/>
</dbReference>
<keyword evidence="4" id="KW-1185">Reference proteome</keyword>
<reference evidence="3 4" key="2">
    <citation type="submission" date="2018-12" db="EMBL/GenBank/DDBJ databases">
        <title>Simiduia agarivorans gen. nov., sp. nov., a marine, agarolytic bacterium isolated from shallow coastal water from Keelung, Taiwan.</title>
        <authorList>
            <person name="Shieh W.Y."/>
        </authorList>
    </citation>
    <scope>NUCLEOTIDE SEQUENCE [LARGE SCALE GENOMIC DNA]</scope>
    <source>
        <strain evidence="3 4">GTF-13</strain>
    </source>
</reference>
<keyword evidence="1" id="KW-0472">Membrane</keyword>
<sequence>MYQQFFGLREQPFALTPNTDFMVNLSSHQECMNLLQVALSQGEGFVKIVGEVGTGKTLICRQLMKELDSQGFVVAYLPSPELNGRELLMALAKELGLNNLKLDNPHDLRERIFYRLIELARGNQRVVLLVDEAQSMGRDTLESLRLITNLETEKRKLLQVVLFGQPELDELLQGKEMRQLRQRITFSYRLMPIVQGNIGHYVNHRLTVAGYNGEGLFEPAALKRIYRASSGIPRLVNILCNKSMMAAYGKGDRKIAVRHVSRAIKDTEEAVRQGTGILWLAGGVTLALALLAGVLYRGML</sequence>
<name>A0A3P3VK62_9GAMM</name>
<evidence type="ECO:0000313" key="3">
    <source>
        <dbReference type="EMBL" id="RRJ83115.1"/>
    </source>
</evidence>
<dbReference type="Gene3D" id="3.40.50.300">
    <property type="entry name" value="P-loop containing nucleotide triphosphate hydrolases"/>
    <property type="match status" value="1"/>
</dbReference>
<keyword evidence="1" id="KW-0812">Transmembrane</keyword>
<dbReference type="InterPro" id="IPR027417">
    <property type="entry name" value="P-loop_NTPase"/>
</dbReference>
<evidence type="ECO:0000256" key="1">
    <source>
        <dbReference type="SAM" id="Phobius"/>
    </source>
</evidence>
<dbReference type="PANTHER" id="PTHR35894:SF7">
    <property type="entry name" value="GENERAL SECRETION PATHWAY PROTEIN A-RELATED"/>
    <property type="match status" value="1"/>
</dbReference>
<reference evidence="3 4" key="1">
    <citation type="submission" date="2018-08" db="EMBL/GenBank/DDBJ databases">
        <authorList>
            <person name="Khan S.A."/>
        </authorList>
    </citation>
    <scope>NUCLEOTIDE SEQUENCE [LARGE SCALE GENOMIC DNA]</scope>
    <source>
        <strain evidence="3 4">GTF-13</strain>
    </source>
</reference>
<dbReference type="PANTHER" id="PTHR35894">
    <property type="entry name" value="GENERAL SECRETION PATHWAY PROTEIN A-RELATED"/>
    <property type="match status" value="1"/>
</dbReference>
<dbReference type="CDD" id="cd00009">
    <property type="entry name" value="AAA"/>
    <property type="match status" value="1"/>
</dbReference>
<organism evidence="3 4">
    <name type="scientific">Aestuariirhabdus litorea</name>
    <dbReference type="NCBI Taxonomy" id="2528527"/>
    <lineage>
        <taxon>Bacteria</taxon>
        <taxon>Pseudomonadati</taxon>
        <taxon>Pseudomonadota</taxon>
        <taxon>Gammaproteobacteria</taxon>
        <taxon>Oceanospirillales</taxon>
        <taxon>Aestuariirhabdaceae</taxon>
        <taxon>Aestuariirhabdus</taxon>
    </lineage>
</organism>
<evidence type="ECO:0000259" key="2">
    <source>
        <dbReference type="SMART" id="SM00382"/>
    </source>
</evidence>
<dbReference type="GO" id="GO:0016887">
    <property type="term" value="F:ATP hydrolysis activity"/>
    <property type="evidence" value="ECO:0007669"/>
    <property type="project" value="InterPro"/>
</dbReference>
<dbReference type="Proteomes" id="UP000280792">
    <property type="component" value="Unassembled WGS sequence"/>
</dbReference>